<dbReference type="Proteomes" id="UP000241074">
    <property type="component" value="Chromosome"/>
</dbReference>
<organism evidence="1 2">
    <name type="scientific">Ahniella affigens</name>
    <dbReference type="NCBI Taxonomy" id="2021234"/>
    <lineage>
        <taxon>Bacteria</taxon>
        <taxon>Pseudomonadati</taxon>
        <taxon>Pseudomonadota</taxon>
        <taxon>Gammaproteobacteria</taxon>
        <taxon>Lysobacterales</taxon>
        <taxon>Rhodanobacteraceae</taxon>
        <taxon>Ahniella</taxon>
    </lineage>
</organism>
<dbReference type="EMBL" id="CP027860">
    <property type="protein sequence ID" value="AVP99657.1"/>
    <property type="molecule type" value="Genomic_DNA"/>
</dbReference>
<evidence type="ECO:0000313" key="1">
    <source>
        <dbReference type="EMBL" id="AVP99657.1"/>
    </source>
</evidence>
<reference evidence="1 2" key="2">
    <citation type="submission" date="2018-03" db="EMBL/GenBank/DDBJ databases">
        <authorList>
            <person name="Keele B.F."/>
        </authorList>
    </citation>
    <scope>NUCLEOTIDE SEQUENCE [LARGE SCALE GENOMIC DNA]</scope>
    <source>
        <strain evidence="1 2">D13</strain>
    </source>
</reference>
<evidence type="ECO:0000313" key="2">
    <source>
        <dbReference type="Proteomes" id="UP000241074"/>
    </source>
</evidence>
<dbReference type="Pfam" id="PF04340">
    <property type="entry name" value="DUF484"/>
    <property type="match status" value="1"/>
</dbReference>
<dbReference type="KEGG" id="xba:C7S18_21860"/>
<sequence>MTDFATRRELDVLDVAGFLRRNPDFLSEFPDLALTLRLPRHQGASTSLASYQLDVLRDKNRALSRRLQELVGIAQDNEQLVARVHSFTLSLMRAHTPTDTLSTVVATLTEDFHTDLVRVVLYRDPGFQSEWLNVIDRQDPRLSMFSEFLSQAEPLCGRLNEDKLEFLFGALSERALSAALLPIEDLGFLAIGSKDQNRFHPGIGTLFLKLIADAVAAAMSRFGP</sequence>
<name>A0A2P1PXT7_9GAMM</name>
<accession>A0A2P1PXT7</accession>
<dbReference type="InterPro" id="IPR007435">
    <property type="entry name" value="DUF484"/>
</dbReference>
<proteinExistence type="predicted"/>
<gene>
    <name evidence="1" type="ORF">C7S18_21860</name>
</gene>
<dbReference type="PANTHER" id="PTHR38765">
    <property type="entry name" value="DUF484 DOMAIN-CONTAINING PROTEIN"/>
    <property type="match status" value="1"/>
</dbReference>
<dbReference type="AlphaFoldDB" id="A0A2P1PXT7"/>
<dbReference type="InterPro" id="IPR029016">
    <property type="entry name" value="GAF-like_dom_sf"/>
</dbReference>
<protein>
    <submittedName>
        <fullName evidence="1">DUF484 domain-containing protein</fullName>
    </submittedName>
</protein>
<dbReference type="RefSeq" id="WP_106893573.1">
    <property type="nucleotide sequence ID" value="NZ_CP027860.1"/>
</dbReference>
<reference evidence="1 2" key="1">
    <citation type="submission" date="2018-03" db="EMBL/GenBank/DDBJ databases">
        <title>Ahniella affigens gen. nov., sp. nov., a gammaproteobacterium isolated from sandy soil near a stream.</title>
        <authorList>
            <person name="Ko Y."/>
            <person name="Kim J.-H."/>
        </authorList>
    </citation>
    <scope>NUCLEOTIDE SEQUENCE [LARGE SCALE GENOMIC DNA]</scope>
    <source>
        <strain evidence="1 2">D13</strain>
    </source>
</reference>
<dbReference type="PANTHER" id="PTHR38765:SF1">
    <property type="entry name" value="DUF484 DOMAIN-CONTAINING PROTEIN"/>
    <property type="match status" value="1"/>
</dbReference>
<keyword evidence="2" id="KW-1185">Reference proteome</keyword>
<dbReference type="OrthoDB" id="8525200at2"/>
<dbReference type="Gene3D" id="3.30.450.40">
    <property type="match status" value="1"/>
</dbReference>